<dbReference type="PROSITE" id="PS00141">
    <property type="entry name" value="ASP_PROTEASE"/>
    <property type="match status" value="1"/>
</dbReference>
<dbReference type="EMBL" id="LHXY01000015">
    <property type="protein sequence ID" value="KXB02042.1"/>
    <property type="molecule type" value="Genomic_DNA"/>
</dbReference>
<keyword evidence="2" id="KW-1185">Reference proteome</keyword>
<dbReference type="GO" id="GO:0006508">
    <property type="term" value="P:proteolysis"/>
    <property type="evidence" value="ECO:0007669"/>
    <property type="project" value="InterPro"/>
</dbReference>
<sequence length="145" mass="15798">MSFSVDLNNQGMARILVRIEGMRGSAIYLFLVDTGSTYTTLPENDCVNLGLVKSEKIVHLRTAGGIISAPLYSASKMTIEGTELTAKNVKVIAKTIPGIPALLGMSFLKGFDFYLRESKGKFVIERSHCNRGENFKIPAGLPSKL</sequence>
<dbReference type="InterPro" id="IPR021109">
    <property type="entry name" value="Peptidase_aspartic_dom_sf"/>
</dbReference>
<dbReference type="Proteomes" id="UP000070035">
    <property type="component" value="Unassembled WGS sequence"/>
</dbReference>
<evidence type="ECO:0000313" key="1">
    <source>
        <dbReference type="EMBL" id="KXB02042.1"/>
    </source>
</evidence>
<dbReference type="Pfam" id="PF13975">
    <property type="entry name" value="gag-asp_proteas"/>
    <property type="match status" value="1"/>
</dbReference>
<dbReference type="AlphaFoldDB" id="A0A133V6I4"/>
<gene>
    <name evidence="1" type="ORF">AKJ44_01500</name>
</gene>
<organism evidence="1 2">
    <name type="scientific">candidate division MSBL1 archaeon SCGC-AAA261F17</name>
    <dbReference type="NCBI Taxonomy" id="1698274"/>
    <lineage>
        <taxon>Archaea</taxon>
        <taxon>Methanobacteriati</taxon>
        <taxon>Methanobacteriota</taxon>
        <taxon>candidate division MSBL1</taxon>
    </lineage>
</organism>
<dbReference type="CDD" id="cd05483">
    <property type="entry name" value="retropepsin_like_bacteria"/>
    <property type="match status" value="1"/>
</dbReference>
<dbReference type="InterPro" id="IPR034122">
    <property type="entry name" value="Retropepsin-like_bacterial"/>
</dbReference>
<comment type="caution">
    <text evidence="1">The sequence shown here is derived from an EMBL/GenBank/DDBJ whole genome shotgun (WGS) entry which is preliminary data.</text>
</comment>
<evidence type="ECO:0000313" key="2">
    <source>
        <dbReference type="Proteomes" id="UP000070035"/>
    </source>
</evidence>
<reference evidence="1 2" key="1">
    <citation type="journal article" date="2016" name="Sci. Rep.">
        <title>Metabolic traits of an uncultured archaeal lineage -MSBL1- from brine pools of the Red Sea.</title>
        <authorList>
            <person name="Mwirichia R."/>
            <person name="Alam I."/>
            <person name="Rashid M."/>
            <person name="Vinu M."/>
            <person name="Ba-Alawi W."/>
            <person name="Anthony Kamau A."/>
            <person name="Kamanda Ngugi D."/>
            <person name="Goker M."/>
            <person name="Klenk H.P."/>
            <person name="Bajic V."/>
            <person name="Stingl U."/>
        </authorList>
    </citation>
    <scope>NUCLEOTIDE SEQUENCE [LARGE SCALE GENOMIC DNA]</scope>
    <source>
        <strain evidence="1">SCGC-AAA261F17</strain>
    </source>
</reference>
<dbReference type="Gene3D" id="2.40.70.10">
    <property type="entry name" value="Acid Proteases"/>
    <property type="match status" value="1"/>
</dbReference>
<accession>A0A133V6I4</accession>
<evidence type="ECO:0008006" key="3">
    <source>
        <dbReference type="Google" id="ProtNLM"/>
    </source>
</evidence>
<dbReference type="SUPFAM" id="SSF50630">
    <property type="entry name" value="Acid proteases"/>
    <property type="match status" value="1"/>
</dbReference>
<dbReference type="GO" id="GO:0004190">
    <property type="term" value="F:aspartic-type endopeptidase activity"/>
    <property type="evidence" value="ECO:0007669"/>
    <property type="project" value="InterPro"/>
</dbReference>
<proteinExistence type="predicted"/>
<name>A0A133V6I4_9EURY</name>
<dbReference type="InterPro" id="IPR001969">
    <property type="entry name" value="Aspartic_peptidase_AS"/>
</dbReference>
<protein>
    <recommendedName>
        <fullName evidence="3">Peptidase A2 domain-containing protein</fullName>
    </recommendedName>
</protein>